<sequence length="76" mass="8329">MSDHVYRVVELVGSSETGVDAAIAAAIAKASKTIRHLRWFQVIETRGQIEDGKVVYTQVTLKVGFTVEDEAAQLQP</sequence>
<dbReference type="RefSeq" id="WP_176621801.1">
    <property type="nucleotide sequence ID" value="NZ_JABXXQ010000011.1"/>
</dbReference>
<keyword evidence="3" id="KW-1185">Reference proteome</keyword>
<evidence type="ECO:0000313" key="1">
    <source>
        <dbReference type="EMBL" id="MBB3174245.1"/>
    </source>
</evidence>
<evidence type="ECO:0000313" key="4">
    <source>
        <dbReference type="Proteomes" id="UP000565205"/>
    </source>
</evidence>
<reference evidence="1 3" key="2">
    <citation type="submission" date="2020-08" db="EMBL/GenBank/DDBJ databases">
        <title>Genomic Encyclopedia of Type Strains, Phase III (KMG-III): the genomes of soil and plant-associated and newly described type strains.</title>
        <authorList>
            <person name="Whitman W."/>
        </authorList>
    </citation>
    <scope>NUCLEOTIDE SEQUENCE [LARGE SCALE GENOMIC DNA]</scope>
    <source>
        <strain evidence="1 3">CECT 8088</strain>
    </source>
</reference>
<dbReference type="Proteomes" id="UP000557688">
    <property type="component" value="Unassembled WGS sequence"/>
</dbReference>
<evidence type="ECO:0000313" key="2">
    <source>
        <dbReference type="EMBL" id="NVN29071.1"/>
    </source>
</evidence>
<organism evidence="1 3">
    <name type="scientific">Endobacter medicaginis</name>
    <dbReference type="NCBI Taxonomy" id="1181271"/>
    <lineage>
        <taxon>Bacteria</taxon>
        <taxon>Pseudomonadati</taxon>
        <taxon>Pseudomonadota</taxon>
        <taxon>Alphaproteobacteria</taxon>
        <taxon>Acetobacterales</taxon>
        <taxon>Acetobacteraceae</taxon>
        <taxon>Endobacter</taxon>
    </lineage>
</organism>
<dbReference type="EMBL" id="JACHXV010000006">
    <property type="protein sequence ID" value="MBB3174245.1"/>
    <property type="molecule type" value="Genomic_DNA"/>
</dbReference>
<comment type="caution">
    <text evidence="1">The sequence shown here is derived from an EMBL/GenBank/DDBJ whole genome shotgun (WGS) entry which is preliminary data.</text>
</comment>
<reference evidence="2 4" key="1">
    <citation type="submission" date="2020-06" db="EMBL/GenBank/DDBJ databases">
        <title>Description of novel acetic acid bacteria.</title>
        <authorList>
            <person name="Sombolestani A."/>
        </authorList>
    </citation>
    <scope>NUCLEOTIDE SEQUENCE [LARGE SCALE GENOMIC DNA]</scope>
    <source>
        <strain evidence="2 4">LMG 26838</strain>
    </source>
</reference>
<dbReference type="SUPFAM" id="SSF89807">
    <property type="entry name" value="Dodecin-like"/>
    <property type="match status" value="1"/>
</dbReference>
<dbReference type="NCBIfam" id="NF043052">
    <property type="entry name" value="DodecBact"/>
    <property type="match status" value="1"/>
</dbReference>
<gene>
    <name evidence="1" type="ORF">FHR90_002081</name>
    <name evidence="2" type="ORF">HUK83_01760</name>
</gene>
<evidence type="ECO:0000313" key="3">
    <source>
        <dbReference type="Proteomes" id="UP000557688"/>
    </source>
</evidence>
<dbReference type="InterPro" id="IPR009923">
    <property type="entry name" value="Dodecin"/>
</dbReference>
<dbReference type="InterPro" id="IPR050049">
    <property type="entry name" value="Dodecin_bact"/>
</dbReference>
<dbReference type="PANTHER" id="PTHR39324">
    <property type="entry name" value="CALCIUM DODECIN"/>
    <property type="match status" value="1"/>
</dbReference>
<dbReference type="EMBL" id="JABXXQ010000011">
    <property type="protein sequence ID" value="NVN29071.1"/>
    <property type="molecule type" value="Genomic_DNA"/>
</dbReference>
<dbReference type="PANTHER" id="PTHR39324:SF1">
    <property type="entry name" value="CALCIUM DODECIN"/>
    <property type="match status" value="1"/>
</dbReference>
<proteinExistence type="predicted"/>
<dbReference type="InterPro" id="IPR036694">
    <property type="entry name" value="Dodecin-like_sf"/>
</dbReference>
<dbReference type="Proteomes" id="UP000565205">
    <property type="component" value="Unassembled WGS sequence"/>
</dbReference>
<dbReference type="InterPro" id="IPR025543">
    <property type="entry name" value="Dodecin-like"/>
</dbReference>
<dbReference type="Pfam" id="PF07311">
    <property type="entry name" value="Dodecin"/>
    <property type="match status" value="1"/>
</dbReference>
<accession>A0A839V066</accession>
<dbReference type="Gene3D" id="3.30.1660.10">
    <property type="entry name" value="Flavin-binding protein dodecin"/>
    <property type="match status" value="1"/>
</dbReference>
<dbReference type="AlphaFoldDB" id="A0A839V066"/>
<name>A0A839V066_9PROT</name>
<protein>
    <submittedName>
        <fullName evidence="2">Dodecin family protein</fullName>
    </submittedName>
</protein>